<protein>
    <submittedName>
        <fullName evidence="2">Uncharacterized protein</fullName>
    </submittedName>
</protein>
<evidence type="ECO:0000313" key="3">
    <source>
        <dbReference type="Proteomes" id="UP000015105"/>
    </source>
</evidence>
<feature type="region of interest" description="Disordered" evidence="1">
    <location>
        <begin position="1"/>
        <end position="61"/>
    </location>
</feature>
<reference evidence="2" key="5">
    <citation type="journal article" date="2021" name="G3 (Bethesda)">
        <title>Aegilops tauschii genome assembly Aet v5.0 features greater sequence contiguity and improved annotation.</title>
        <authorList>
            <person name="Wang L."/>
            <person name="Zhu T."/>
            <person name="Rodriguez J.C."/>
            <person name="Deal K.R."/>
            <person name="Dubcovsky J."/>
            <person name="McGuire P.E."/>
            <person name="Lux T."/>
            <person name="Spannagl M."/>
            <person name="Mayer K.F.X."/>
            <person name="Baldrich P."/>
            <person name="Meyers B.C."/>
            <person name="Huo N."/>
            <person name="Gu Y.Q."/>
            <person name="Zhou H."/>
            <person name="Devos K.M."/>
            <person name="Bennetzen J.L."/>
            <person name="Unver T."/>
            <person name="Budak H."/>
            <person name="Gulick P.J."/>
            <person name="Galiba G."/>
            <person name="Kalapos B."/>
            <person name="Nelson D.R."/>
            <person name="Li P."/>
            <person name="You F.M."/>
            <person name="Luo M.C."/>
            <person name="Dvorak J."/>
        </authorList>
    </citation>
    <scope>NUCLEOTIDE SEQUENCE [LARGE SCALE GENOMIC DNA]</scope>
    <source>
        <strain evidence="2">cv. AL8/78</strain>
    </source>
</reference>
<dbReference type="EnsemblPlants" id="AET6Gv20512000.24">
    <property type="protein sequence ID" value="AET6Gv20512000.24"/>
    <property type="gene ID" value="AET6Gv20512000"/>
</dbReference>
<sequence length="61" mass="6614">PITSPHVRSPHPPCQPCGSPPTTSLLWPFPRLAPSPPPHHSLLRRLPSLPPPRPPQPNPSS</sequence>
<organism evidence="2 3">
    <name type="scientific">Aegilops tauschii subsp. strangulata</name>
    <name type="common">Goatgrass</name>
    <dbReference type="NCBI Taxonomy" id="200361"/>
    <lineage>
        <taxon>Eukaryota</taxon>
        <taxon>Viridiplantae</taxon>
        <taxon>Streptophyta</taxon>
        <taxon>Embryophyta</taxon>
        <taxon>Tracheophyta</taxon>
        <taxon>Spermatophyta</taxon>
        <taxon>Magnoliopsida</taxon>
        <taxon>Liliopsida</taxon>
        <taxon>Poales</taxon>
        <taxon>Poaceae</taxon>
        <taxon>BOP clade</taxon>
        <taxon>Pooideae</taxon>
        <taxon>Triticodae</taxon>
        <taxon>Triticeae</taxon>
        <taxon>Triticinae</taxon>
        <taxon>Aegilops</taxon>
    </lineage>
</organism>
<reference evidence="2" key="3">
    <citation type="journal article" date="2017" name="Nature">
        <title>Genome sequence of the progenitor of the wheat D genome Aegilops tauschii.</title>
        <authorList>
            <person name="Luo M.C."/>
            <person name="Gu Y.Q."/>
            <person name="Puiu D."/>
            <person name="Wang H."/>
            <person name="Twardziok S.O."/>
            <person name="Deal K.R."/>
            <person name="Huo N."/>
            <person name="Zhu T."/>
            <person name="Wang L."/>
            <person name="Wang Y."/>
            <person name="McGuire P.E."/>
            <person name="Liu S."/>
            <person name="Long H."/>
            <person name="Ramasamy R.K."/>
            <person name="Rodriguez J.C."/>
            <person name="Van S.L."/>
            <person name="Yuan L."/>
            <person name="Wang Z."/>
            <person name="Xia Z."/>
            <person name="Xiao L."/>
            <person name="Anderson O.D."/>
            <person name="Ouyang S."/>
            <person name="Liang Y."/>
            <person name="Zimin A.V."/>
            <person name="Pertea G."/>
            <person name="Qi P."/>
            <person name="Bennetzen J.L."/>
            <person name="Dai X."/>
            <person name="Dawson M.W."/>
            <person name="Muller H.G."/>
            <person name="Kugler K."/>
            <person name="Rivarola-Duarte L."/>
            <person name="Spannagl M."/>
            <person name="Mayer K.F.X."/>
            <person name="Lu F.H."/>
            <person name="Bevan M.W."/>
            <person name="Leroy P."/>
            <person name="Li P."/>
            <person name="You F.M."/>
            <person name="Sun Q."/>
            <person name="Liu Z."/>
            <person name="Lyons E."/>
            <person name="Wicker T."/>
            <person name="Salzberg S.L."/>
            <person name="Devos K.M."/>
            <person name="Dvorak J."/>
        </authorList>
    </citation>
    <scope>NUCLEOTIDE SEQUENCE [LARGE SCALE GENOMIC DNA]</scope>
    <source>
        <strain evidence="2">cv. AL8/78</strain>
    </source>
</reference>
<dbReference type="AlphaFoldDB" id="A0A453NWP1"/>
<reference evidence="2" key="4">
    <citation type="submission" date="2019-03" db="UniProtKB">
        <authorList>
            <consortium name="EnsemblPlants"/>
        </authorList>
    </citation>
    <scope>IDENTIFICATION</scope>
</reference>
<dbReference type="Gramene" id="AET6Gv20512000.24">
    <property type="protein sequence ID" value="AET6Gv20512000.24"/>
    <property type="gene ID" value="AET6Gv20512000"/>
</dbReference>
<keyword evidence="3" id="KW-1185">Reference proteome</keyword>
<reference evidence="3" key="2">
    <citation type="journal article" date="2017" name="Nat. Plants">
        <title>The Aegilops tauschii genome reveals multiple impacts of transposons.</title>
        <authorList>
            <person name="Zhao G."/>
            <person name="Zou C."/>
            <person name="Li K."/>
            <person name="Wang K."/>
            <person name="Li T."/>
            <person name="Gao L."/>
            <person name="Zhang X."/>
            <person name="Wang H."/>
            <person name="Yang Z."/>
            <person name="Liu X."/>
            <person name="Jiang W."/>
            <person name="Mao L."/>
            <person name="Kong X."/>
            <person name="Jiao Y."/>
            <person name="Jia J."/>
        </authorList>
    </citation>
    <scope>NUCLEOTIDE SEQUENCE [LARGE SCALE GENOMIC DNA]</scope>
    <source>
        <strain evidence="3">cv. AL8/78</strain>
    </source>
</reference>
<evidence type="ECO:0000313" key="2">
    <source>
        <dbReference type="EnsemblPlants" id="AET6Gv20512000.24"/>
    </source>
</evidence>
<accession>A0A453NWP1</accession>
<feature type="compositionally biased region" description="Pro residues" evidence="1">
    <location>
        <begin position="48"/>
        <end position="61"/>
    </location>
</feature>
<evidence type="ECO:0000256" key="1">
    <source>
        <dbReference type="SAM" id="MobiDB-lite"/>
    </source>
</evidence>
<name>A0A453NWP1_AEGTS</name>
<feature type="compositionally biased region" description="Pro residues" evidence="1">
    <location>
        <begin position="10"/>
        <end position="19"/>
    </location>
</feature>
<proteinExistence type="predicted"/>
<dbReference type="Proteomes" id="UP000015105">
    <property type="component" value="Chromosome 6D"/>
</dbReference>
<reference evidence="3" key="1">
    <citation type="journal article" date="2014" name="Science">
        <title>Ancient hybridizations among the ancestral genomes of bread wheat.</title>
        <authorList>
            <consortium name="International Wheat Genome Sequencing Consortium,"/>
            <person name="Marcussen T."/>
            <person name="Sandve S.R."/>
            <person name="Heier L."/>
            <person name="Spannagl M."/>
            <person name="Pfeifer M."/>
            <person name="Jakobsen K.S."/>
            <person name="Wulff B.B."/>
            <person name="Steuernagel B."/>
            <person name="Mayer K.F."/>
            <person name="Olsen O.A."/>
        </authorList>
    </citation>
    <scope>NUCLEOTIDE SEQUENCE [LARGE SCALE GENOMIC DNA]</scope>
    <source>
        <strain evidence="3">cv. AL8/78</strain>
    </source>
</reference>
<feature type="compositionally biased region" description="Low complexity" evidence="1">
    <location>
        <begin position="20"/>
        <end position="30"/>
    </location>
</feature>